<evidence type="ECO:0000313" key="2">
    <source>
        <dbReference type="EMBL" id="AAN31797.1"/>
    </source>
</evidence>
<dbReference type="PANTHER" id="PTHR47069:SF11">
    <property type="entry name" value="OS04G0275550 PROTEIN"/>
    <property type="match status" value="1"/>
</dbReference>
<feature type="compositionally biased region" description="Acidic residues" evidence="1">
    <location>
        <begin position="212"/>
        <end position="223"/>
    </location>
</feature>
<feature type="region of interest" description="Disordered" evidence="1">
    <location>
        <begin position="121"/>
        <end position="141"/>
    </location>
</feature>
<feature type="region of interest" description="Disordered" evidence="1">
    <location>
        <begin position="207"/>
        <end position="283"/>
    </location>
</feature>
<reference evidence="3" key="1">
    <citation type="journal article" date="2005" name="Nature">
        <title>The map-based sequence of the rice genome.</title>
        <authorList>
            <consortium name="International rice genome sequencing project (IRGSP)"/>
            <person name="Matsumoto T."/>
            <person name="Wu J."/>
            <person name="Kanamori H."/>
            <person name="Katayose Y."/>
            <person name="Fujisawa M."/>
            <person name="Namiki N."/>
            <person name="Mizuno H."/>
            <person name="Yamamoto K."/>
            <person name="Antonio B.A."/>
            <person name="Baba T."/>
            <person name="Sakata K."/>
            <person name="Nagamura Y."/>
            <person name="Aoki H."/>
            <person name="Arikawa K."/>
            <person name="Arita K."/>
            <person name="Bito T."/>
            <person name="Chiden Y."/>
            <person name="Fujitsuka N."/>
            <person name="Fukunaka R."/>
            <person name="Hamada M."/>
            <person name="Harada C."/>
            <person name="Hayashi A."/>
            <person name="Hijishita S."/>
            <person name="Honda M."/>
            <person name="Hosokawa S."/>
            <person name="Ichikawa Y."/>
            <person name="Idonuma A."/>
            <person name="Iijima M."/>
            <person name="Ikeda M."/>
            <person name="Ikeno M."/>
            <person name="Ito K."/>
            <person name="Ito S."/>
            <person name="Ito T."/>
            <person name="Ito Y."/>
            <person name="Ito Y."/>
            <person name="Iwabuchi A."/>
            <person name="Kamiya K."/>
            <person name="Karasawa W."/>
            <person name="Kurita K."/>
            <person name="Katagiri S."/>
            <person name="Kikuta A."/>
            <person name="Kobayashi H."/>
            <person name="Kobayashi N."/>
            <person name="Machita K."/>
            <person name="Maehara T."/>
            <person name="Masukawa M."/>
            <person name="Mizubayashi T."/>
            <person name="Mukai Y."/>
            <person name="Nagasaki H."/>
            <person name="Nagata Y."/>
            <person name="Naito S."/>
            <person name="Nakashima M."/>
            <person name="Nakama Y."/>
            <person name="Nakamichi Y."/>
            <person name="Nakamura M."/>
            <person name="Meguro A."/>
            <person name="Negishi M."/>
            <person name="Ohta I."/>
            <person name="Ohta T."/>
            <person name="Okamoto M."/>
            <person name="Ono N."/>
            <person name="Saji S."/>
            <person name="Sakaguchi M."/>
            <person name="Sakai K."/>
            <person name="Shibata M."/>
            <person name="Shimokawa T."/>
            <person name="Song J."/>
            <person name="Takazaki Y."/>
            <person name="Terasawa K."/>
            <person name="Tsugane M."/>
            <person name="Tsuji K."/>
            <person name="Ueda S."/>
            <person name="Waki K."/>
            <person name="Yamagata H."/>
            <person name="Yamamoto M."/>
            <person name="Yamamoto S."/>
            <person name="Yamane H."/>
            <person name="Yoshiki S."/>
            <person name="Yoshihara R."/>
            <person name="Yukawa K."/>
            <person name="Zhong H."/>
            <person name="Yano M."/>
            <person name="Yuan Q."/>
            <person name="Ouyang S."/>
            <person name="Liu J."/>
            <person name="Jones K.M."/>
            <person name="Gansberger K."/>
            <person name="Moffat K."/>
            <person name="Hill J."/>
            <person name="Bera J."/>
            <person name="Fadrosh D."/>
            <person name="Jin S."/>
            <person name="Johri S."/>
            <person name="Kim M."/>
            <person name="Overton L."/>
            <person name="Reardon M."/>
            <person name="Tsitrin T."/>
            <person name="Vuong H."/>
            <person name="Weaver B."/>
            <person name="Ciecko A."/>
            <person name="Tallon L."/>
            <person name="Jackson J."/>
            <person name="Pai G."/>
            <person name="Aken S.V."/>
            <person name="Utterback T."/>
            <person name="Reidmuller S."/>
            <person name="Feldblyum T."/>
            <person name="Hsiao J."/>
            <person name="Zismann V."/>
            <person name="Iobst S."/>
            <person name="de Vazeille A.R."/>
            <person name="Buell C.R."/>
            <person name="Ying K."/>
            <person name="Li Y."/>
            <person name="Lu T."/>
            <person name="Huang Y."/>
            <person name="Zhao Q."/>
            <person name="Feng Q."/>
            <person name="Zhang L."/>
            <person name="Zhu J."/>
            <person name="Weng Q."/>
            <person name="Mu J."/>
            <person name="Lu Y."/>
            <person name="Fan D."/>
            <person name="Liu Y."/>
            <person name="Guan J."/>
            <person name="Zhang Y."/>
            <person name="Yu S."/>
            <person name="Liu X."/>
            <person name="Zhang Y."/>
            <person name="Hong G."/>
            <person name="Han B."/>
            <person name="Choisne N."/>
            <person name="Demange N."/>
            <person name="Orjeda G."/>
            <person name="Samain S."/>
            <person name="Cattolico L."/>
            <person name="Pelletier E."/>
            <person name="Couloux A."/>
            <person name="Segurens B."/>
            <person name="Wincker P."/>
            <person name="D'Hont A."/>
            <person name="Scarpelli C."/>
            <person name="Weissenbach J."/>
            <person name="Salanoubat M."/>
            <person name="Quetier F."/>
            <person name="Yu Y."/>
            <person name="Kim H.R."/>
            <person name="Rambo T."/>
            <person name="Currie J."/>
            <person name="Collura K."/>
            <person name="Luo M."/>
            <person name="Yang T."/>
            <person name="Ammiraju J.S.S."/>
            <person name="Engler F."/>
            <person name="Soderlund C."/>
            <person name="Wing R.A."/>
            <person name="Palmer L.E."/>
            <person name="de la Bastide M."/>
            <person name="Spiegel L."/>
            <person name="Nascimento L."/>
            <person name="Zutavern T."/>
            <person name="O'Shaughnessy A."/>
            <person name="Dike S."/>
            <person name="Dedhia N."/>
            <person name="Preston R."/>
            <person name="Balija V."/>
            <person name="McCombie W.R."/>
            <person name="Chow T."/>
            <person name="Chen H."/>
            <person name="Chung M."/>
            <person name="Chen C."/>
            <person name="Shaw J."/>
            <person name="Wu H."/>
            <person name="Hsiao K."/>
            <person name="Chao Y."/>
            <person name="Chu M."/>
            <person name="Cheng C."/>
            <person name="Hour A."/>
            <person name="Lee P."/>
            <person name="Lin S."/>
            <person name="Lin Y."/>
            <person name="Liou J."/>
            <person name="Liu S."/>
            <person name="Hsing Y."/>
            <person name="Raghuvanshi S."/>
            <person name="Mohanty A."/>
            <person name="Bharti A.K."/>
            <person name="Gaur A."/>
            <person name="Gupta V."/>
            <person name="Kumar D."/>
            <person name="Ravi V."/>
            <person name="Vij S."/>
            <person name="Kapur A."/>
            <person name="Khurana P."/>
            <person name="Khurana P."/>
            <person name="Khurana J.P."/>
            <person name="Tyagi A.K."/>
            <person name="Gaikwad K."/>
            <person name="Singh A."/>
            <person name="Dalal V."/>
            <person name="Srivastava S."/>
            <person name="Dixit A."/>
            <person name="Pal A.K."/>
            <person name="Ghazi I.A."/>
            <person name="Yadav M."/>
            <person name="Pandit A."/>
            <person name="Bhargava A."/>
            <person name="Sureshbabu K."/>
            <person name="Batra K."/>
            <person name="Sharma T.R."/>
            <person name="Mohapatra T."/>
            <person name="Singh N.K."/>
            <person name="Messing J."/>
            <person name="Nelson A.B."/>
            <person name="Fuks G."/>
            <person name="Kavchok S."/>
            <person name="Keizer G."/>
            <person name="Linton E."/>
            <person name="Llaca V."/>
            <person name="Song R."/>
            <person name="Tanyolac B."/>
            <person name="Young S."/>
            <person name="Ho-Il K."/>
            <person name="Hahn J.H."/>
            <person name="Sangsakoo G."/>
            <person name="Vanavichit A."/>
            <person name="de Mattos Luiz.A.T."/>
            <person name="Zimmer P.D."/>
            <person name="Malone G."/>
            <person name="Dellagostin O."/>
            <person name="de Oliveira A.C."/>
            <person name="Bevan M."/>
            <person name="Bancroft I."/>
            <person name="Minx P."/>
            <person name="Cordum H."/>
            <person name="Wilson R."/>
            <person name="Cheng Z."/>
            <person name="Jin W."/>
            <person name="Jiang J."/>
            <person name="Leong S.A."/>
            <person name="Iwama H."/>
            <person name="Gojobori T."/>
            <person name="Itoh T."/>
            <person name="Niimura Y."/>
            <person name="Fujii Y."/>
            <person name="Habara T."/>
            <person name="Sakai H."/>
            <person name="Sato Y."/>
            <person name="Wilson G."/>
            <person name="Kumar K."/>
            <person name="McCouch S."/>
            <person name="Juretic N."/>
            <person name="Hoen D."/>
            <person name="Wright S."/>
            <person name="Bruskiewich R."/>
            <person name="Bureau T."/>
            <person name="Miyao A."/>
            <person name="Hirochika H."/>
            <person name="Nishikawa T."/>
            <person name="Kadowaki K."/>
            <person name="Sugiura M."/>
            <person name="Burr B."/>
            <person name="Sasaki T."/>
        </authorList>
    </citation>
    <scope>NUCLEOTIDE SEQUENCE [LARGE SCALE GENOMIC DNA]</scope>
    <source>
        <strain evidence="3">cv. Nipponbare</strain>
    </source>
</reference>
<sequence>MVEEDPHDFFSQSYNDAPAAHMNGSEYDFSQGSLGHAGSSVGIHFGGGGGRGSRGLDLNSQADAFPDFASYQQILQPVSGNGGVRARAPSMSHDGPPFFEFGVFGGGGRLGASLFQGTSVAEDDANDEDEEDIGPDGQPTMLGGKRIKVRSCVKNCRSLHAFGDFCDVDSVSIQEKGDARKFRNGNPEYLDFLIELFQGVAVDGSTAYFPGFDEDEEEGEEEAGETRRGETTTWDGFENSPMSTNSRKRGSSSCDVSTASSPGKKKQEPSGEAHEGPAQFFLL</sequence>
<organism evidence="2 3">
    <name type="scientific">Oryza sativa subsp. japonica</name>
    <name type="common">Rice</name>
    <dbReference type="NCBI Taxonomy" id="39947"/>
    <lineage>
        <taxon>Eukaryota</taxon>
        <taxon>Viridiplantae</taxon>
        <taxon>Streptophyta</taxon>
        <taxon>Embryophyta</taxon>
        <taxon>Tracheophyta</taxon>
        <taxon>Spermatophyta</taxon>
        <taxon>Magnoliopsida</taxon>
        <taxon>Liliopsida</taxon>
        <taxon>Poales</taxon>
        <taxon>Poaceae</taxon>
        <taxon>BOP clade</taxon>
        <taxon>Oryzoideae</taxon>
        <taxon>Oryzeae</taxon>
        <taxon>Oryzinae</taxon>
        <taxon>Oryza</taxon>
        <taxon>Oryza sativa</taxon>
    </lineage>
</organism>
<dbReference type="PANTHER" id="PTHR47069">
    <property type="match status" value="1"/>
</dbReference>
<feature type="compositionally biased region" description="Basic and acidic residues" evidence="1">
    <location>
        <begin position="265"/>
        <end position="275"/>
    </location>
</feature>
<dbReference type="EMBL" id="AC134516">
    <property type="protein sequence ID" value="AAN31797.1"/>
    <property type="molecule type" value="Genomic_DNA"/>
</dbReference>
<feature type="compositionally biased region" description="Polar residues" evidence="1">
    <location>
        <begin position="240"/>
        <end position="261"/>
    </location>
</feature>
<accession>Q339B9</accession>
<gene>
    <name evidence="2" type="primary">OJA1208D02.17</name>
</gene>
<dbReference type="Proteomes" id="UP000000763">
    <property type="component" value="Chromosome 10"/>
</dbReference>
<dbReference type="AlphaFoldDB" id="Q339B9"/>
<reference evidence="3" key="2">
    <citation type="journal article" date="2008" name="Nucleic Acids Res.">
        <title>The rice annotation project database (RAP-DB): 2008 update.</title>
        <authorList>
            <consortium name="The rice annotation project (RAP)"/>
        </authorList>
    </citation>
    <scope>GENOME REANNOTATION</scope>
    <source>
        <strain evidence="3">cv. Nipponbare</strain>
    </source>
</reference>
<proteinExistence type="predicted"/>
<name>Q339B9_ORYSJ</name>
<evidence type="ECO:0000313" key="3">
    <source>
        <dbReference type="Proteomes" id="UP000000763"/>
    </source>
</evidence>
<protein>
    <submittedName>
        <fullName evidence="2">Uncharacterized protein</fullName>
    </submittedName>
</protein>
<evidence type="ECO:0000256" key="1">
    <source>
        <dbReference type="SAM" id="MobiDB-lite"/>
    </source>
</evidence>
<feature type="compositionally biased region" description="Acidic residues" evidence="1">
    <location>
        <begin position="121"/>
        <end position="134"/>
    </location>
</feature>